<evidence type="ECO:0000256" key="1">
    <source>
        <dbReference type="SAM" id="MobiDB-lite"/>
    </source>
</evidence>
<gene>
    <name evidence="2" type="ORF">QBE54_01315</name>
</gene>
<feature type="compositionally biased region" description="Polar residues" evidence="1">
    <location>
        <begin position="334"/>
        <end position="353"/>
    </location>
</feature>
<feature type="region of interest" description="Disordered" evidence="1">
    <location>
        <begin position="324"/>
        <end position="353"/>
    </location>
</feature>
<evidence type="ECO:0000313" key="2">
    <source>
        <dbReference type="EMBL" id="WZL76400.1"/>
    </source>
</evidence>
<proteinExistence type="predicted"/>
<dbReference type="Proteomes" id="UP001461341">
    <property type="component" value="Chromosome"/>
</dbReference>
<sequence>MRFLKKISWVILFLVVFLFMSFSVVFSQERVVSPLVEELEKMERILYGVPQSGGVLTRIEQIERDLIGDTLSGTLAERVDTLKRFILTGTPEEPSLEFKIKAVRLTLNAKPSESGILTAELDELERLVFGVTSDQPIGVRVDHLYRTCVDINKIKAFTVTVPAGTLVKISIDTELHSERNNKGDAVPFTVVEDVKVEDILVIPAGTKGVGTITKLKRRGSFGKPGLLEIDFGEVPAIDGTMVQLTMGEKAIQENKSVAYAVGASIAGLAIFGPIGAVAGIFVQGEPAKVEAGTELFVEVAKEVKVSGPLAAGEYVPGGAQEFVPTAEEAPWGEQTPSYTDTEQAPSSLDTQEVPQVEVEIRPLEEWGEEVSK</sequence>
<name>A0ABZ2YBM8_9BACT</name>
<reference evidence="2 3" key="1">
    <citation type="submission" date="2023-03" db="EMBL/GenBank/DDBJ databases">
        <title>Novel Species.</title>
        <authorList>
            <person name="Ma S."/>
        </authorList>
    </citation>
    <scope>NUCLEOTIDE SEQUENCE [LARGE SCALE GENOMIC DNA]</scope>
    <source>
        <strain evidence="2 3">B11</strain>
    </source>
</reference>
<evidence type="ECO:0000313" key="3">
    <source>
        <dbReference type="Proteomes" id="UP001461341"/>
    </source>
</evidence>
<dbReference type="EMBL" id="CP121689">
    <property type="protein sequence ID" value="WZL76400.1"/>
    <property type="molecule type" value="Genomic_DNA"/>
</dbReference>
<keyword evidence="3" id="KW-1185">Reference proteome</keyword>
<accession>A0ABZ2YBM8</accession>
<dbReference type="RefSeq" id="WP_369018562.1">
    <property type="nucleotide sequence ID" value="NZ_CP121689.1"/>
</dbReference>
<organism evidence="2 3">
    <name type="scientific">Thermatribacter velox</name>
    <dbReference type="NCBI Taxonomy" id="3039681"/>
    <lineage>
        <taxon>Bacteria</taxon>
        <taxon>Pseudomonadati</taxon>
        <taxon>Atribacterota</taxon>
        <taxon>Atribacteria</taxon>
        <taxon>Atribacterales</taxon>
        <taxon>Thermatribacteraceae</taxon>
        <taxon>Thermatribacter</taxon>
    </lineage>
</organism>
<protein>
    <submittedName>
        <fullName evidence="2">Uncharacterized protein</fullName>
    </submittedName>
</protein>